<feature type="transmembrane region" description="Helical" evidence="2">
    <location>
        <begin position="166"/>
        <end position="187"/>
    </location>
</feature>
<feature type="region of interest" description="Disordered" evidence="1">
    <location>
        <begin position="1158"/>
        <end position="1177"/>
    </location>
</feature>
<evidence type="ECO:0000256" key="1">
    <source>
        <dbReference type="SAM" id="MobiDB-lite"/>
    </source>
</evidence>
<dbReference type="PANTHER" id="PTHR13018">
    <property type="entry name" value="PROBABLE MEMBRANE PROTEIN DUF221-RELATED"/>
    <property type="match status" value="1"/>
</dbReference>
<feature type="transmembrane region" description="Helical" evidence="2">
    <location>
        <begin position="882"/>
        <end position="906"/>
    </location>
</feature>
<dbReference type="AlphaFoldDB" id="A0A8K1CTK3"/>
<evidence type="ECO:0000256" key="2">
    <source>
        <dbReference type="SAM" id="Phobius"/>
    </source>
</evidence>
<evidence type="ECO:0000313" key="5">
    <source>
        <dbReference type="Proteomes" id="UP000794436"/>
    </source>
</evidence>
<feature type="transmembrane region" description="Helical" evidence="2">
    <location>
        <begin position="436"/>
        <end position="458"/>
    </location>
</feature>
<organism evidence="4 5">
    <name type="scientific">Pythium oligandrum</name>
    <name type="common">Mycoparasitic fungus</name>
    <dbReference type="NCBI Taxonomy" id="41045"/>
    <lineage>
        <taxon>Eukaryota</taxon>
        <taxon>Sar</taxon>
        <taxon>Stramenopiles</taxon>
        <taxon>Oomycota</taxon>
        <taxon>Peronosporomycetes</taxon>
        <taxon>Pythiales</taxon>
        <taxon>Pythiaceae</taxon>
        <taxon>Pythium</taxon>
    </lineage>
</organism>
<dbReference type="Proteomes" id="UP000794436">
    <property type="component" value="Unassembled WGS sequence"/>
</dbReference>
<sequence length="1224" mass="137870">MAKSKPRKGNTSSGSSRESNARTATDENLSIQIPASYTDDENEYRATEPTSPSKDAGGGGLLAIDIKKLHVVTSPRSGAQLGGYPPDCGTKEHKYLSYAKVLHERGQTHPMSFSTTDVDAVGNPVPEAYPLSTDFGAHSFHRLPTDSFVLSQYGVGMTLYFKYLKVMSWLFLILVILSGPSLLIYTVSGTGSLDEFKMLAKQSFPQILGMTTIGHLKESSSTCDQVVEGSVLSLSCPAGEIGFIKAVYSTYDDQGSCACPEINKVAEGNGLCRGKPNVTCSGGECTSVCPSDGYGCFVGTHPVSKLSCCAKTLDSTTQKPNFDDMRIHSTRGCSSKSIQMIVDGLCLNRKSCSFNVSEALTYKWKVDESLETYCDPPVATGETCEARITDDSDFSACDDSMRGLIVYARCFTTRIDLSNEWSLKIIGWDSISRRDFLGLAVGSDIACSICFFCIVLWMKRKETENVARINKDQIKAMDYTVQLMHLPKHSDLHVLKRDIRSHLEYLLSKAPEFAQSVDRIHIADIQFGKSSSSHLELLRKRGKLVRKLEVAMQRLEKVKLLNGRVSERAFIRKLKKHFKETQKLEMRLRSQNARIERWHHRNQENGVQAVTAFITFEEEEGYHRCLTEYPDLGLLYRLFQPKFKRLHGKRLRFRPAPDPTDIVWENLHHPYWERLLRQAAVAFITLAVLCLSFILILLAKLQNTRLERQFGRPSSCPASVTKDDVIEDETQKLIGLVPYKVLVECYCKNVLTSHSFAEMTHEVFYNPTTKTSELYCKSWATSYVTTQALSGLSVFMVVCINILLARILNVLVTMEKHHTHSGQVVSHVVKVFLAQFCNTAILVVIINANLNYFFENKTIGFESFPILNGKYADLSPGWYNDVGVSIILTMIVNTYSPHIYVIFDYVRLEAKRLMDRGFSFNYSLTKQDTQHDLEALYRGPKFDLASRYAQSLTSVFITYLFSAGMPILHLVGFMEMMMTYWADKFTFLRIARSPPLYDAKVATAAGSLLPYAVILHSLMAMWMFSNALIFQSSSDIVKQLTAENVLMIGEDIPSFDVERGDIFGRISRPQVVVLFGFFVAFGFVVVVHILLFEYFPSVLQTFCPILARFSQKSNVSKGIPNYFDAIPTNILRDKLQAPHLNDALRAKYLDALEKRGVSSYGKADSPTRSPRRRNKRRISAAEHYNDEKWIVGCPSYAIRDNKEYVDELAIDSHLTADINLDEFF</sequence>
<feature type="region of interest" description="Disordered" evidence="1">
    <location>
        <begin position="1"/>
        <end position="59"/>
    </location>
</feature>
<dbReference type="InterPro" id="IPR045122">
    <property type="entry name" value="Csc1-like"/>
</dbReference>
<dbReference type="Pfam" id="PF14703">
    <property type="entry name" value="PHM7_cyt"/>
    <property type="match status" value="1"/>
</dbReference>
<protein>
    <recommendedName>
        <fullName evidence="3">CSC1/OSCA1-like cytosolic domain-containing protein</fullName>
    </recommendedName>
</protein>
<gene>
    <name evidence="4" type="ORF">Poli38472_006156</name>
</gene>
<feature type="transmembrane region" description="Helical" evidence="2">
    <location>
        <begin position="1001"/>
        <end position="1024"/>
    </location>
</feature>
<evidence type="ECO:0000313" key="4">
    <source>
        <dbReference type="EMBL" id="TMW68688.1"/>
    </source>
</evidence>
<dbReference type="OrthoDB" id="297739at2759"/>
<feature type="compositionally biased region" description="Polar residues" evidence="1">
    <location>
        <begin position="9"/>
        <end position="35"/>
    </location>
</feature>
<keyword evidence="5" id="KW-1185">Reference proteome</keyword>
<dbReference type="PANTHER" id="PTHR13018:SF83">
    <property type="entry name" value="RRM DOMAIN-CONTAINING PROTEIN"/>
    <property type="match status" value="1"/>
</dbReference>
<dbReference type="GO" id="GO:0005227">
    <property type="term" value="F:calcium-activated cation channel activity"/>
    <property type="evidence" value="ECO:0007669"/>
    <property type="project" value="InterPro"/>
</dbReference>
<feature type="domain" description="CSC1/OSCA1-like cytosolic" evidence="3">
    <location>
        <begin position="520"/>
        <end position="666"/>
    </location>
</feature>
<feature type="transmembrane region" description="Helical" evidence="2">
    <location>
        <begin position="679"/>
        <end position="699"/>
    </location>
</feature>
<evidence type="ECO:0000259" key="3">
    <source>
        <dbReference type="Pfam" id="PF14703"/>
    </source>
</evidence>
<dbReference type="InterPro" id="IPR027815">
    <property type="entry name" value="CSC1/OSCA1-like_cyt"/>
</dbReference>
<keyword evidence="2" id="KW-0812">Transmembrane</keyword>
<keyword evidence="2" id="KW-1133">Transmembrane helix</keyword>
<feature type="transmembrane region" description="Helical" evidence="2">
    <location>
        <begin position="788"/>
        <end position="812"/>
    </location>
</feature>
<comment type="caution">
    <text evidence="4">The sequence shown here is derived from an EMBL/GenBank/DDBJ whole genome shotgun (WGS) entry which is preliminary data.</text>
</comment>
<feature type="transmembrane region" description="Helical" evidence="2">
    <location>
        <begin position="824"/>
        <end position="846"/>
    </location>
</feature>
<reference evidence="4" key="1">
    <citation type="submission" date="2019-03" db="EMBL/GenBank/DDBJ databases">
        <title>Long read genome sequence of the mycoparasitic Pythium oligandrum ATCC 38472 isolated from sugarbeet rhizosphere.</title>
        <authorList>
            <person name="Gaulin E."/>
        </authorList>
    </citation>
    <scope>NUCLEOTIDE SEQUENCE</scope>
    <source>
        <strain evidence="4">ATCC 38472_TT</strain>
    </source>
</reference>
<proteinExistence type="predicted"/>
<accession>A0A8K1CTK3</accession>
<dbReference type="EMBL" id="SPLM01000002">
    <property type="protein sequence ID" value="TMW68688.1"/>
    <property type="molecule type" value="Genomic_DNA"/>
</dbReference>
<keyword evidence="2" id="KW-0472">Membrane</keyword>
<feature type="transmembrane region" description="Helical" evidence="2">
    <location>
        <begin position="956"/>
        <end position="981"/>
    </location>
</feature>
<feature type="transmembrane region" description="Helical" evidence="2">
    <location>
        <begin position="1071"/>
        <end position="1095"/>
    </location>
</feature>
<dbReference type="GO" id="GO:0005886">
    <property type="term" value="C:plasma membrane"/>
    <property type="evidence" value="ECO:0007669"/>
    <property type="project" value="TreeGrafter"/>
</dbReference>
<name>A0A8K1CTK3_PYTOL</name>